<organism evidence="2 3">
    <name type="scientific">Streptomonospora salina</name>
    <dbReference type="NCBI Taxonomy" id="104205"/>
    <lineage>
        <taxon>Bacteria</taxon>
        <taxon>Bacillati</taxon>
        <taxon>Actinomycetota</taxon>
        <taxon>Actinomycetes</taxon>
        <taxon>Streptosporangiales</taxon>
        <taxon>Nocardiopsidaceae</taxon>
        <taxon>Streptomonospora</taxon>
    </lineage>
</organism>
<reference evidence="2 3" key="1">
    <citation type="submission" date="2020-08" db="EMBL/GenBank/DDBJ databases">
        <title>Sequencing the genomes of 1000 actinobacteria strains.</title>
        <authorList>
            <person name="Klenk H.-P."/>
        </authorList>
    </citation>
    <scope>NUCLEOTIDE SEQUENCE [LARGE SCALE GENOMIC DNA]</scope>
    <source>
        <strain evidence="2 3">DSM 44593</strain>
    </source>
</reference>
<comment type="caution">
    <text evidence="2">The sequence shown here is derived from an EMBL/GenBank/DDBJ whole genome shotgun (WGS) entry which is preliminary data.</text>
</comment>
<dbReference type="Proteomes" id="UP000578077">
    <property type="component" value="Unassembled WGS sequence"/>
</dbReference>
<protein>
    <submittedName>
        <fullName evidence="2">Uncharacterized protein</fullName>
    </submittedName>
</protein>
<evidence type="ECO:0000313" key="2">
    <source>
        <dbReference type="EMBL" id="MBB5999992.1"/>
    </source>
</evidence>
<gene>
    <name evidence="2" type="ORF">HNR25_003743</name>
</gene>
<feature type="region of interest" description="Disordered" evidence="1">
    <location>
        <begin position="162"/>
        <end position="191"/>
    </location>
</feature>
<dbReference type="EMBL" id="JACHLY010000001">
    <property type="protein sequence ID" value="MBB5999992.1"/>
    <property type="molecule type" value="Genomic_DNA"/>
</dbReference>
<evidence type="ECO:0000256" key="1">
    <source>
        <dbReference type="SAM" id="MobiDB-lite"/>
    </source>
</evidence>
<dbReference type="AlphaFoldDB" id="A0A841EAG4"/>
<feature type="compositionally biased region" description="Low complexity" evidence="1">
    <location>
        <begin position="163"/>
        <end position="172"/>
    </location>
</feature>
<evidence type="ECO:0000313" key="3">
    <source>
        <dbReference type="Proteomes" id="UP000578077"/>
    </source>
</evidence>
<sequence>MALRFGAVDVRPACLRARALRGVRECVARKQRSLPARSLTRDEPPAGPRRGRAKGAERSTMRQLPCSGPVPSASSTDAARSRRARVTAAAAGASAGASVRCGFSEAGVARLLATHVLRVGDWLMAPSCCNRVRWAITGAAGPTRRARSAVVLSGRSATVWRTRSLPPSSVPSRRPRLGGGRPPQQRGASCDRRVGIESALGVSLLLQRAQPAAYRDAGPVERVRDVLGPGIGVVVQIADDQATQQRVGSGARVRDGGAPDGASRGRTVR</sequence>
<accession>A0A841EAG4</accession>
<feature type="region of interest" description="Disordered" evidence="1">
    <location>
        <begin position="31"/>
        <end position="81"/>
    </location>
</feature>
<name>A0A841EAG4_9ACTN</name>
<feature type="region of interest" description="Disordered" evidence="1">
    <location>
        <begin position="242"/>
        <end position="269"/>
    </location>
</feature>
<keyword evidence="3" id="KW-1185">Reference proteome</keyword>
<proteinExistence type="predicted"/>